<organism evidence="3 4">
    <name type="scientific">Acrasis kona</name>
    <dbReference type="NCBI Taxonomy" id="1008807"/>
    <lineage>
        <taxon>Eukaryota</taxon>
        <taxon>Discoba</taxon>
        <taxon>Heterolobosea</taxon>
        <taxon>Tetramitia</taxon>
        <taxon>Eutetramitia</taxon>
        <taxon>Acrasidae</taxon>
        <taxon>Acrasis</taxon>
    </lineage>
</organism>
<comment type="caution">
    <text evidence="3">The sequence shown here is derived from an EMBL/GenBank/DDBJ whole genome shotgun (WGS) entry which is preliminary data.</text>
</comment>
<dbReference type="PANTHER" id="PTHR12175">
    <property type="entry name" value="AD039 HT014 THIOREDOXIN FAMILY TRP26"/>
    <property type="match status" value="1"/>
</dbReference>
<accession>A0AAW2Z3T2</accession>
<evidence type="ECO:0000313" key="3">
    <source>
        <dbReference type="EMBL" id="KAL0483411.1"/>
    </source>
</evidence>
<evidence type="ECO:0000259" key="2">
    <source>
        <dbReference type="PROSITE" id="PS51532"/>
    </source>
</evidence>
<feature type="domain" description="PITH" evidence="2">
    <location>
        <begin position="16"/>
        <end position="183"/>
    </location>
</feature>
<dbReference type="AlphaFoldDB" id="A0AAW2Z3T2"/>
<sequence>MTIFNVLAKIFSTLFSSENDNEESCDIMQKIDESKVECINQSTYHTVKHLIQNSNAIELNYNKYLESGSDELLLIHIPFVEEVHLTQIEFFAPQDDSCPQLVKLFVNKQDMNLDDALSTKPQKDIGLSHSDVTEKNPTPFNLGSRKFSNVSTLSILVQDNYGGDSTKLYAVRFSGKALGKDFE</sequence>
<reference evidence="3 4" key="1">
    <citation type="submission" date="2024-03" db="EMBL/GenBank/DDBJ databases">
        <title>The Acrasis kona genome and developmental transcriptomes reveal deep origins of eukaryotic multicellular pathways.</title>
        <authorList>
            <person name="Sheikh S."/>
            <person name="Fu C.-J."/>
            <person name="Brown M.W."/>
            <person name="Baldauf S.L."/>
        </authorList>
    </citation>
    <scope>NUCLEOTIDE SEQUENCE [LARGE SCALE GENOMIC DNA]</scope>
    <source>
        <strain evidence="3 4">ATCC MYA-3509</strain>
    </source>
</reference>
<dbReference type="InterPro" id="IPR037047">
    <property type="entry name" value="PITH_dom_sf"/>
</dbReference>
<dbReference type="InterPro" id="IPR045099">
    <property type="entry name" value="PITH1-like"/>
</dbReference>
<evidence type="ECO:0000313" key="4">
    <source>
        <dbReference type="Proteomes" id="UP001431209"/>
    </source>
</evidence>
<gene>
    <name evidence="3" type="ORF">AKO1_014595</name>
</gene>
<dbReference type="PROSITE" id="PS51532">
    <property type="entry name" value="PITH"/>
    <property type="match status" value="1"/>
</dbReference>
<name>A0AAW2Z3T2_9EUKA</name>
<dbReference type="SUPFAM" id="SSF49785">
    <property type="entry name" value="Galactose-binding domain-like"/>
    <property type="match status" value="1"/>
</dbReference>
<dbReference type="GO" id="GO:0005737">
    <property type="term" value="C:cytoplasm"/>
    <property type="evidence" value="ECO:0007669"/>
    <property type="project" value="UniProtKB-ARBA"/>
</dbReference>
<proteinExistence type="inferred from homology"/>
<dbReference type="PANTHER" id="PTHR12175:SF1">
    <property type="entry name" value="PITH DOMAIN-CONTAINING PROTEIN 1"/>
    <property type="match status" value="1"/>
</dbReference>
<comment type="similarity">
    <text evidence="1">Belongs to the PITHD1 family.</text>
</comment>
<dbReference type="Proteomes" id="UP001431209">
    <property type="component" value="Unassembled WGS sequence"/>
</dbReference>
<dbReference type="InterPro" id="IPR010400">
    <property type="entry name" value="PITH_dom"/>
</dbReference>
<dbReference type="Pfam" id="PF06201">
    <property type="entry name" value="PITH"/>
    <property type="match status" value="1"/>
</dbReference>
<dbReference type="Gene3D" id="2.60.120.470">
    <property type="entry name" value="PITH domain"/>
    <property type="match status" value="1"/>
</dbReference>
<dbReference type="EMBL" id="JAOPGA020000955">
    <property type="protein sequence ID" value="KAL0483411.1"/>
    <property type="molecule type" value="Genomic_DNA"/>
</dbReference>
<dbReference type="InterPro" id="IPR008979">
    <property type="entry name" value="Galactose-bd-like_sf"/>
</dbReference>
<keyword evidence="4" id="KW-1185">Reference proteome</keyword>
<evidence type="ECO:0000256" key="1">
    <source>
        <dbReference type="ARBA" id="ARBA00025788"/>
    </source>
</evidence>
<protein>
    <recommendedName>
        <fullName evidence="2">PITH domain-containing protein</fullName>
    </recommendedName>
</protein>